<keyword evidence="5" id="KW-0804">Transcription</keyword>
<comment type="caution">
    <text evidence="8">The sequence shown here is derived from an EMBL/GenBank/DDBJ whole genome shotgun (WGS) entry which is preliminary data.</text>
</comment>
<dbReference type="InterPro" id="IPR003593">
    <property type="entry name" value="AAA+_ATPase"/>
</dbReference>
<dbReference type="PROSITE" id="PS00675">
    <property type="entry name" value="SIGMA54_INTERACT_1"/>
    <property type="match status" value="1"/>
</dbReference>
<dbReference type="PROSITE" id="PS00688">
    <property type="entry name" value="SIGMA54_INTERACT_3"/>
    <property type="match status" value="1"/>
</dbReference>
<dbReference type="InterPro" id="IPR025943">
    <property type="entry name" value="Sigma_54_int_dom_ATP-bd_2"/>
</dbReference>
<dbReference type="Pfam" id="PF02954">
    <property type="entry name" value="HTH_8"/>
    <property type="match status" value="1"/>
</dbReference>
<keyword evidence="3" id="KW-0805">Transcription regulation</keyword>
<dbReference type="Gene3D" id="3.40.50.300">
    <property type="entry name" value="P-loop containing nucleotide triphosphate hydrolases"/>
    <property type="match status" value="1"/>
</dbReference>
<evidence type="ECO:0000313" key="8">
    <source>
        <dbReference type="EMBL" id="MDR7335124.1"/>
    </source>
</evidence>
<evidence type="ECO:0000256" key="3">
    <source>
        <dbReference type="ARBA" id="ARBA00023015"/>
    </source>
</evidence>
<evidence type="ECO:0000256" key="4">
    <source>
        <dbReference type="ARBA" id="ARBA00023125"/>
    </source>
</evidence>
<evidence type="ECO:0000256" key="2">
    <source>
        <dbReference type="ARBA" id="ARBA00022840"/>
    </source>
</evidence>
<gene>
    <name evidence="8" type="ORF">J2X21_004289</name>
</gene>
<feature type="domain" description="Sigma-54 factor interaction" evidence="6">
    <location>
        <begin position="324"/>
        <end position="551"/>
    </location>
</feature>
<dbReference type="Pfam" id="PF00158">
    <property type="entry name" value="Sigma54_activat"/>
    <property type="match status" value="1"/>
</dbReference>
<dbReference type="Proteomes" id="UP001180825">
    <property type="component" value="Unassembled WGS sequence"/>
</dbReference>
<dbReference type="InterPro" id="IPR003018">
    <property type="entry name" value="GAF"/>
</dbReference>
<dbReference type="InterPro" id="IPR009057">
    <property type="entry name" value="Homeodomain-like_sf"/>
</dbReference>
<name>A0ABU2AD47_9BURK</name>
<evidence type="ECO:0000256" key="1">
    <source>
        <dbReference type="ARBA" id="ARBA00022741"/>
    </source>
</evidence>
<dbReference type="SUPFAM" id="SSF52540">
    <property type="entry name" value="P-loop containing nucleoside triphosphate hydrolases"/>
    <property type="match status" value="1"/>
</dbReference>
<dbReference type="CDD" id="cd00009">
    <property type="entry name" value="AAA"/>
    <property type="match status" value="1"/>
</dbReference>
<dbReference type="SMART" id="SM00382">
    <property type="entry name" value="AAA"/>
    <property type="match status" value="1"/>
</dbReference>
<keyword evidence="4" id="KW-0238">DNA-binding</keyword>
<dbReference type="Gene3D" id="1.10.8.60">
    <property type="match status" value="1"/>
</dbReference>
<evidence type="ECO:0000259" key="7">
    <source>
        <dbReference type="PROSITE" id="PS50112"/>
    </source>
</evidence>
<dbReference type="InterPro" id="IPR002197">
    <property type="entry name" value="HTH_Fis"/>
</dbReference>
<dbReference type="SUPFAM" id="SSF46689">
    <property type="entry name" value="Homeodomain-like"/>
    <property type="match status" value="1"/>
</dbReference>
<dbReference type="InterPro" id="IPR027417">
    <property type="entry name" value="P-loop_NTPase"/>
</dbReference>
<feature type="domain" description="PAS" evidence="7">
    <location>
        <begin position="225"/>
        <end position="259"/>
    </location>
</feature>
<dbReference type="Gene3D" id="3.30.450.40">
    <property type="match status" value="1"/>
</dbReference>
<dbReference type="Pfam" id="PF01590">
    <property type="entry name" value="GAF"/>
    <property type="match status" value="1"/>
</dbReference>
<protein>
    <submittedName>
        <fullName evidence="8">Transcriptional regulator of acetoin/glycerol metabolism</fullName>
    </submittedName>
</protein>
<dbReference type="InterPro" id="IPR058031">
    <property type="entry name" value="AAA_lid_NorR"/>
</dbReference>
<keyword evidence="1" id="KW-0547">Nucleotide-binding</keyword>
<dbReference type="InterPro" id="IPR025944">
    <property type="entry name" value="Sigma_54_int_dom_CS"/>
</dbReference>
<dbReference type="InterPro" id="IPR025662">
    <property type="entry name" value="Sigma_54_int_dom_ATP-bd_1"/>
</dbReference>
<dbReference type="SUPFAM" id="SSF55781">
    <property type="entry name" value="GAF domain-like"/>
    <property type="match status" value="1"/>
</dbReference>
<reference evidence="8 9" key="1">
    <citation type="submission" date="2023-07" db="EMBL/GenBank/DDBJ databases">
        <title>Sorghum-associated microbial communities from plants grown in Nebraska, USA.</title>
        <authorList>
            <person name="Schachtman D."/>
        </authorList>
    </citation>
    <scope>NUCLEOTIDE SEQUENCE [LARGE SCALE GENOMIC DNA]</scope>
    <source>
        <strain evidence="8 9">BE316</strain>
    </source>
</reference>
<evidence type="ECO:0000256" key="5">
    <source>
        <dbReference type="ARBA" id="ARBA00023163"/>
    </source>
</evidence>
<evidence type="ECO:0000313" key="9">
    <source>
        <dbReference type="Proteomes" id="UP001180825"/>
    </source>
</evidence>
<organism evidence="8 9">
    <name type="scientific">Roseateles asaccharophilus</name>
    <dbReference type="NCBI Taxonomy" id="582607"/>
    <lineage>
        <taxon>Bacteria</taxon>
        <taxon>Pseudomonadati</taxon>
        <taxon>Pseudomonadota</taxon>
        <taxon>Betaproteobacteria</taxon>
        <taxon>Burkholderiales</taxon>
        <taxon>Sphaerotilaceae</taxon>
        <taxon>Roseateles</taxon>
    </lineage>
</organism>
<dbReference type="InterPro" id="IPR002078">
    <property type="entry name" value="Sigma_54_int"/>
</dbReference>
<dbReference type="PRINTS" id="PR01590">
    <property type="entry name" value="HTHFIS"/>
</dbReference>
<dbReference type="PROSITE" id="PS00676">
    <property type="entry name" value="SIGMA54_INTERACT_2"/>
    <property type="match status" value="1"/>
</dbReference>
<keyword evidence="2" id="KW-0067">ATP-binding</keyword>
<dbReference type="InterPro" id="IPR029016">
    <property type="entry name" value="GAF-like_dom_sf"/>
</dbReference>
<proteinExistence type="predicted"/>
<dbReference type="PROSITE" id="PS50112">
    <property type="entry name" value="PAS"/>
    <property type="match status" value="1"/>
</dbReference>
<dbReference type="Pfam" id="PF25601">
    <property type="entry name" value="AAA_lid_14"/>
    <property type="match status" value="1"/>
</dbReference>
<dbReference type="EMBL" id="JAVDXV010000009">
    <property type="protein sequence ID" value="MDR7335124.1"/>
    <property type="molecule type" value="Genomic_DNA"/>
</dbReference>
<dbReference type="Gene3D" id="1.10.10.60">
    <property type="entry name" value="Homeodomain-like"/>
    <property type="match status" value="1"/>
</dbReference>
<dbReference type="PANTHER" id="PTHR32071:SF77">
    <property type="entry name" value="TRANSCRIPTIONAL REGULATORY PROTEIN"/>
    <property type="match status" value="1"/>
</dbReference>
<evidence type="ECO:0000259" key="6">
    <source>
        <dbReference type="PROSITE" id="PS50045"/>
    </source>
</evidence>
<dbReference type="InterPro" id="IPR000014">
    <property type="entry name" value="PAS"/>
</dbReference>
<dbReference type="RefSeq" id="WP_310331992.1">
    <property type="nucleotide sequence ID" value="NZ_JAVDXV010000009.1"/>
</dbReference>
<dbReference type="PROSITE" id="PS50045">
    <property type="entry name" value="SIGMA54_INTERACT_4"/>
    <property type="match status" value="1"/>
</dbReference>
<accession>A0ABU2AD47</accession>
<keyword evidence="9" id="KW-1185">Reference proteome</keyword>
<sequence length="629" mass="67389">MPTAPTPLRTARRQWLEQGQVENGLIPETLRASWARCRAFGLEPLGRPQGAPHASAAQLARALEHRHSLVAHAKPVMAFLNEQVQGSDSLVLLADAHGLLLHAAGDAPFADRAARVALRPGALWSEQWRGTNAIGTALAEGSPVVVHGGEHYLDRNGFLTCAAAPIADPAGQLLGVLDISGDRRGYHRHTLGLARSGARMIEHQLFEARHGAGLRLRLHAQREGLDSVTEGLLALGEDGWVIGANTAALELLGLTRRDIGATTVERLFGLDLPALMAGGSAPRPLRRDGGAPPLWLRLEPGRTLRHARPAADTAWRPVDALAALDTGDAALRATLDRARRVLDKPAIPLLLTGETGTGKDVLARALHASSARRSEPFVAVNCAALPEALIEAELFGYRPGAYTGASRHGAPGRIREAHGGTLFLDEIGDMPLAMQARLLRVLEERSVTPLGGGAAVAVDIRLICASHRQLKDEVAAGRFREDLYYRLNGLTLPLPPLRERTDLAALAARLLKAEAPERALRVDEEVMAAFSRYRWPGNVRQLANVVRTGVALLDPGECVITLALLPDELQTDPDVTPPAPAASTEPAGNLRQLADARVRETLAAVDGNRSEAARRLGVSRSTLYRWLGA</sequence>
<dbReference type="PANTHER" id="PTHR32071">
    <property type="entry name" value="TRANSCRIPTIONAL REGULATORY PROTEIN"/>
    <property type="match status" value="1"/>
</dbReference>